<evidence type="ECO:0000313" key="3">
    <source>
        <dbReference type="Proteomes" id="UP000703269"/>
    </source>
</evidence>
<protein>
    <submittedName>
        <fullName evidence="2">Uncharacterized protein</fullName>
    </submittedName>
</protein>
<sequence length="197" mass="21761">MLPNLAACAVSSQSVRLFAPLPDTAPCPLGCSPDHPSLSSRRSHAAAPWPASSDVRCAPLYDRSAPTEKVRRSPGSLRIFSLRHCAASASAARPAERQARRLRQRVPLDVSQRLPRTPHTRSRRGGQERNGRGKDTTWQLATGSPAGLVRRSRRRCSSAFIGTTTCCLRISELWGRAQLTRPRPWRRRTDAVKVARP</sequence>
<name>A0A9P3GER5_9APHY</name>
<feature type="region of interest" description="Disordered" evidence="1">
    <location>
        <begin position="91"/>
        <end position="140"/>
    </location>
</feature>
<reference evidence="2 3" key="1">
    <citation type="submission" date="2021-08" db="EMBL/GenBank/DDBJ databases">
        <title>Draft Genome Sequence of Phanerochaete sordida strain YK-624.</title>
        <authorList>
            <person name="Mori T."/>
            <person name="Dohra H."/>
            <person name="Suzuki T."/>
            <person name="Kawagishi H."/>
            <person name="Hirai H."/>
        </authorList>
    </citation>
    <scope>NUCLEOTIDE SEQUENCE [LARGE SCALE GENOMIC DNA]</scope>
    <source>
        <strain evidence="2 3">YK-624</strain>
    </source>
</reference>
<accession>A0A9P3GER5</accession>
<proteinExistence type="predicted"/>
<gene>
    <name evidence="2" type="ORF">PsYK624_108840</name>
</gene>
<dbReference type="EMBL" id="BPQB01000042">
    <property type="protein sequence ID" value="GJE94713.1"/>
    <property type="molecule type" value="Genomic_DNA"/>
</dbReference>
<dbReference type="AlphaFoldDB" id="A0A9P3GER5"/>
<comment type="caution">
    <text evidence="2">The sequence shown here is derived from an EMBL/GenBank/DDBJ whole genome shotgun (WGS) entry which is preliminary data.</text>
</comment>
<evidence type="ECO:0000313" key="2">
    <source>
        <dbReference type="EMBL" id="GJE94713.1"/>
    </source>
</evidence>
<organism evidence="2 3">
    <name type="scientific">Phanerochaete sordida</name>
    <dbReference type="NCBI Taxonomy" id="48140"/>
    <lineage>
        <taxon>Eukaryota</taxon>
        <taxon>Fungi</taxon>
        <taxon>Dikarya</taxon>
        <taxon>Basidiomycota</taxon>
        <taxon>Agaricomycotina</taxon>
        <taxon>Agaricomycetes</taxon>
        <taxon>Polyporales</taxon>
        <taxon>Phanerochaetaceae</taxon>
        <taxon>Phanerochaete</taxon>
    </lineage>
</organism>
<feature type="compositionally biased region" description="Basic and acidic residues" evidence="1">
    <location>
        <begin position="125"/>
        <end position="135"/>
    </location>
</feature>
<dbReference type="Proteomes" id="UP000703269">
    <property type="component" value="Unassembled WGS sequence"/>
</dbReference>
<evidence type="ECO:0000256" key="1">
    <source>
        <dbReference type="SAM" id="MobiDB-lite"/>
    </source>
</evidence>
<keyword evidence="3" id="KW-1185">Reference proteome</keyword>